<organism evidence="2 3">
    <name type="scientific">Arthrobacter globiformis</name>
    <dbReference type="NCBI Taxonomy" id="1665"/>
    <lineage>
        <taxon>Bacteria</taxon>
        <taxon>Bacillati</taxon>
        <taxon>Actinomycetota</taxon>
        <taxon>Actinomycetes</taxon>
        <taxon>Micrococcales</taxon>
        <taxon>Micrococcaceae</taxon>
        <taxon>Arthrobacter</taxon>
    </lineage>
</organism>
<protein>
    <submittedName>
        <fullName evidence="2">Uncharacterized protein</fullName>
    </submittedName>
</protein>
<keyword evidence="1" id="KW-1133">Transmembrane helix</keyword>
<keyword evidence="1" id="KW-0472">Membrane</keyword>
<name>A0A328HJA4_ARTGO</name>
<gene>
    <name evidence="2" type="ORF">DBZ45_04210</name>
</gene>
<evidence type="ECO:0000313" key="2">
    <source>
        <dbReference type="EMBL" id="RAM38572.1"/>
    </source>
</evidence>
<comment type="caution">
    <text evidence="2">The sequence shown here is derived from an EMBL/GenBank/DDBJ whole genome shotgun (WGS) entry which is preliminary data.</text>
</comment>
<keyword evidence="1" id="KW-0812">Transmembrane</keyword>
<accession>A0A328HJA4</accession>
<proteinExistence type="predicted"/>
<dbReference type="AlphaFoldDB" id="A0A328HJA4"/>
<feature type="transmembrane region" description="Helical" evidence="1">
    <location>
        <begin position="39"/>
        <end position="62"/>
    </location>
</feature>
<reference evidence="2 3" key="1">
    <citation type="submission" date="2018-04" db="EMBL/GenBank/DDBJ databases">
        <title>Bacteria isolated from cave deposits of Manipur.</title>
        <authorList>
            <person name="Sahoo D."/>
            <person name="Sarangthem I."/>
            <person name="Nandeibam J."/>
        </authorList>
    </citation>
    <scope>NUCLEOTIDE SEQUENCE [LARGE SCALE GENOMIC DNA]</scope>
    <source>
        <strain evidence="3">mrc11</strain>
    </source>
</reference>
<sequence>MDRAHLDQKPRSRLAPVWSAVLLLMVFLLGLVWPTFRVVSIAIIALSGLVLFVTGTYVVRMAEAPGEERSPSKARVTAVGNKRTAAGLACLIGAAFLIVLLENHGT</sequence>
<dbReference type="Proteomes" id="UP000249166">
    <property type="component" value="Unassembled WGS sequence"/>
</dbReference>
<feature type="transmembrane region" description="Helical" evidence="1">
    <location>
        <begin position="83"/>
        <end position="101"/>
    </location>
</feature>
<evidence type="ECO:0000256" key="1">
    <source>
        <dbReference type="SAM" id="Phobius"/>
    </source>
</evidence>
<evidence type="ECO:0000313" key="3">
    <source>
        <dbReference type="Proteomes" id="UP000249166"/>
    </source>
</evidence>
<dbReference type="EMBL" id="QLNP01000061">
    <property type="protein sequence ID" value="RAM38572.1"/>
    <property type="molecule type" value="Genomic_DNA"/>
</dbReference>
<feature type="transmembrane region" description="Helical" evidence="1">
    <location>
        <begin position="12"/>
        <end position="33"/>
    </location>
</feature>